<dbReference type="EMBL" id="CP015017">
    <property type="protein sequence ID" value="APC01847.1"/>
    <property type="molecule type" value="Genomic_DNA"/>
</dbReference>
<evidence type="ECO:0000313" key="2">
    <source>
        <dbReference type="EMBL" id="APC01847.1"/>
    </source>
</evidence>
<organism evidence="2 3">
    <name type="scientific">Polynucleobacter asymbioticus</name>
    <dbReference type="NCBI Taxonomy" id="576611"/>
    <lineage>
        <taxon>Bacteria</taxon>
        <taxon>Pseudomonadati</taxon>
        <taxon>Pseudomonadota</taxon>
        <taxon>Betaproteobacteria</taxon>
        <taxon>Burkholderiales</taxon>
        <taxon>Burkholderiaceae</taxon>
        <taxon>Polynucleobacter</taxon>
    </lineage>
</organism>
<evidence type="ECO:0000256" key="1">
    <source>
        <dbReference type="SAM" id="MobiDB-lite"/>
    </source>
</evidence>
<dbReference type="RefSeq" id="WP_081354871.1">
    <property type="nucleotide sequence ID" value="NZ_CP015016.1"/>
</dbReference>
<sequence length="91" mass="10137">MIHQDPSHSHPLDKNHVHHQSTAEHFHGKAANHHEQAMKSHLEAARMRELGNHEASATHALVAHAHTLKALQNSEDAINEHANIQSAVQRP</sequence>
<feature type="region of interest" description="Disordered" evidence="1">
    <location>
        <begin position="1"/>
        <end position="40"/>
    </location>
</feature>
<reference evidence="2" key="1">
    <citation type="journal article" date="2017" name="Appl. Environ. Microbiol.">
        <title>Microdiversification of a pelagic Polynucleobacter species is mainly driven by acquisition of genomic islands from a partially interspecific gene pool.</title>
        <authorList>
            <person name="Hoetzinger M."/>
            <person name="Hahn M.W."/>
            <person name="Jezberova J."/>
            <person name="Schmidt J."/>
            <person name="Koll U."/>
        </authorList>
    </citation>
    <scope>NUCLEOTIDE SEQUENCE</scope>
    <source>
        <strain evidence="2">MWH-RechtKol4</strain>
    </source>
</reference>
<dbReference type="Proteomes" id="UP000182060">
    <property type="component" value="Chromosome"/>
</dbReference>
<evidence type="ECO:0000313" key="3">
    <source>
        <dbReference type="Proteomes" id="UP000182060"/>
    </source>
</evidence>
<gene>
    <name evidence="2" type="ORF">AOC25_09565</name>
</gene>
<protein>
    <submittedName>
        <fullName evidence="2">Uncharacterized protein</fullName>
    </submittedName>
</protein>
<accession>A0AAC9IYM3</accession>
<dbReference type="AlphaFoldDB" id="A0AAC9IYM3"/>
<proteinExistence type="predicted"/>
<name>A0AAC9IYM3_9BURK</name>